<protein>
    <submittedName>
        <fullName evidence="1">Uncharacterized protein</fullName>
    </submittedName>
</protein>
<evidence type="ECO:0000313" key="1">
    <source>
        <dbReference type="Ensembl" id="ENSCINP00000034978.1"/>
    </source>
</evidence>
<sequence>MLLAVQCLDVHWFLIRKSLKVIMLKLQSTANTRNGERFKVVVS</sequence>
<proteinExistence type="predicted"/>
<reference evidence="2" key="1">
    <citation type="journal article" date="2002" name="Science">
        <title>The draft genome of Ciona intestinalis: insights into chordate and vertebrate origins.</title>
        <authorList>
            <person name="Dehal P."/>
            <person name="Satou Y."/>
            <person name="Campbell R.K."/>
            <person name="Chapman J."/>
            <person name="Degnan B."/>
            <person name="De Tomaso A."/>
            <person name="Davidson B."/>
            <person name="Di Gregorio A."/>
            <person name="Gelpke M."/>
            <person name="Goodstein D.M."/>
            <person name="Harafuji N."/>
            <person name="Hastings K.E."/>
            <person name="Ho I."/>
            <person name="Hotta K."/>
            <person name="Huang W."/>
            <person name="Kawashima T."/>
            <person name="Lemaire P."/>
            <person name="Martinez D."/>
            <person name="Meinertzhagen I.A."/>
            <person name="Necula S."/>
            <person name="Nonaka M."/>
            <person name="Putnam N."/>
            <person name="Rash S."/>
            <person name="Saiga H."/>
            <person name="Satake M."/>
            <person name="Terry A."/>
            <person name="Yamada L."/>
            <person name="Wang H.G."/>
            <person name="Awazu S."/>
            <person name="Azumi K."/>
            <person name="Boore J."/>
            <person name="Branno M."/>
            <person name="Chin-Bow S."/>
            <person name="DeSantis R."/>
            <person name="Doyle S."/>
            <person name="Francino P."/>
            <person name="Keys D.N."/>
            <person name="Haga S."/>
            <person name="Hayashi H."/>
            <person name="Hino K."/>
            <person name="Imai K.S."/>
            <person name="Inaba K."/>
            <person name="Kano S."/>
            <person name="Kobayashi K."/>
            <person name="Kobayashi M."/>
            <person name="Lee B.I."/>
            <person name="Makabe K.W."/>
            <person name="Manohar C."/>
            <person name="Matassi G."/>
            <person name="Medina M."/>
            <person name="Mochizuki Y."/>
            <person name="Mount S."/>
            <person name="Morishita T."/>
            <person name="Miura S."/>
            <person name="Nakayama A."/>
            <person name="Nishizaka S."/>
            <person name="Nomoto H."/>
            <person name="Ohta F."/>
            <person name="Oishi K."/>
            <person name="Rigoutsos I."/>
            <person name="Sano M."/>
            <person name="Sasaki A."/>
            <person name="Sasakura Y."/>
            <person name="Shoguchi E."/>
            <person name="Shin-i T."/>
            <person name="Spagnuolo A."/>
            <person name="Stainier D."/>
            <person name="Suzuki M.M."/>
            <person name="Tassy O."/>
            <person name="Takatori N."/>
            <person name="Tokuoka M."/>
            <person name="Yagi K."/>
            <person name="Yoshizaki F."/>
            <person name="Wada S."/>
            <person name="Zhang C."/>
            <person name="Hyatt P.D."/>
            <person name="Larimer F."/>
            <person name="Detter C."/>
            <person name="Doggett N."/>
            <person name="Glavina T."/>
            <person name="Hawkins T."/>
            <person name="Richardson P."/>
            <person name="Lucas S."/>
            <person name="Kohara Y."/>
            <person name="Levine M."/>
            <person name="Satoh N."/>
            <person name="Rokhsar D.S."/>
        </authorList>
    </citation>
    <scope>NUCLEOTIDE SEQUENCE [LARGE SCALE GENOMIC DNA]</scope>
</reference>
<organism evidence="1 2">
    <name type="scientific">Ciona intestinalis</name>
    <name type="common">Transparent sea squirt</name>
    <name type="synonym">Ascidia intestinalis</name>
    <dbReference type="NCBI Taxonomy" id="7719"/>
    <lineage>
        <taxon>Eukaryota</taxon>
        <taxon>Metazoa</taxon>
        <taxon>Chordata</taxon>
        <taxon>Tunicata</taxon>
        <taxon>Ascidiacea</taxon>
        <taxon>Phlebobranchia</taxon>
        <taxon>Cionidae</taxon>
        <taxon>Ciona</taxon>
    </lineage>
</organism>
<dbReference type="EMBL" id="EAAA01002654">
    <property type="status" value="NOT_ANNOTATED_CDS"/>
    <property type="molecule type" value="Genomic_DNA"/>
</dbReference>
<evidence type="ECO:0000313" key="2">
    <source>
        <dbReference type="Proteomes" id="UP000008144"/>
    </source>
</evidence>
<keyword evidence="2" id="KW-1185">Reference proteome</keyword>
<dbReference type="InParanoid" id="H2XZ94"/>
<dbReference type="Ensembl" id="ENSCINT00000036829.1">
    <property type="protein sequence ID" value="ENSCINP00000034978.1"/>
    <property type="gene ID" value="ENSCING00000021330.1"/>
</dbReference>
<dbReference type="Proteomes" id="UP000008144">
    <property type="component" value="Chromosome 8"/>
</dbReference>
<reference evidence="1" key="4">
    <citation type="submission" date="2025-09" db="UniProtKB">
        <authorList>
            <consortium name="Ensembl"/>
        </authorList>
    </citation>
    <scope>IDENTIFICATION</scope>
</reference>
<reference evidence="1" key="2">
    <citation type="journal article" date="2008" name="Genome Biol.">
        <title>Improved genome assembly and evidence-based global gene model set for the chordate Ciona intestinalis: new insight into intron and operon populations.</title>
        <authorList>
            <person name="Satou Y."/>
            <person name="Mineta K."/>
            <person name="Ogasawara M."/>
            <person name="Sasakura Y."/>
            <person name="Shoguchi E."/>
            <person name="Ueno K."/>
            <person name="Yamada L."/>
            <person name="Matsumoto J."/>
            <person name="Wasserscheid J."/>
            <person name="Dewar K."/>
            <person name="Wiley G.B."/>
            <person name="Macmil S.L."/>
            <person name="Roe B.A."/>
            <person name="Zeller R.W."/>
            <person name="Hastings K.E."/>
            <person name="Lemaire P."/>
            <person name="Lindquist E."/>
            <person name="Endo T."/>
            <person name="Hotta K."/>
            <person name="Inaba K."/>
        </authorList>
    </citation>
    <scope>NUCLEOTIDE SEQUENCE [LARGE SCALE GENOMIC DNA]</scope>
    <source>
        <strain evidence="1">wild type</strain>
    </source>
</reference>
<dbReference type="AlphaFoldDB" id="H2XZ94"/>
<reference evidence="1" key="3">
    <citation type="submission" date="2025-08" db="UniProtKB">
        <authorList>
            <consortium name="Ensembl"/>
        </authorList>
    </citation>
    <scope>IDENTIFICATION</scope>
</reference>
<name>H2XZ94_CIOIN</name>
<accession>H2XZ94</accession>
<dbReference type="HOGENOM" id="CLU_3241860_0_0_1"/>